<feature type="domain" description="Helicase ATP-binding" evidence="6">
    <location>
        <begin position="190"/>
        <end position="365"/>
    </location>
</feature>
<dbReference type="AlphaFoldDB" id="A0A6J6CB97"/>
<dbReference type="InterPro" id="IPR014001">
    <property type="entry name" value="Helicase_ATP-bd"/>
</dbReference>
<dbReference type="Pfam" id="PF00270">
    <property type="entry name" value="DEAD"/>
    <property type="match status" value="1"/>
</dbReference>
<dbReference type="InterPro" id="IPR050079">
    <property type="entry name" value="DEAD_box_RNA_helicase"/>
</dbReference>
<dbReference type="SMART" id="SM00490">
    <property type="entry name" value="HELICc"/>
    <property type="match status" value="1"/>
</dbReference>
<name>A0A6J6CB97_9ZZZZ</name>
<dbReference type="InterPro" id="IPR001650">
    <property type="entry name" value="Helicase_C-like"/>
</dbReference>
<feature type="compositionally biased region" description="Basic and acidic residues" evidence="5">
    <location>
        <begin position="56"/>
        <end position="132"/>
    </location>
</feature>
<protein>
    <submittedName>
        <fullName evidence="9">Unannotated protein</fullName>
    </submittedName>
</protein>
<evidence type="ECO:0000313" key="9">
    <source>
        <dbReference type="EMBL" id="CAB4547729.1"/>
    </source>
</evidence>
<dbReference type="Pfam" id="PF00271">
    <property type="entry name" value="Helicase_C"/>
    <property type="match status" value="1"/>
</dbReference>
<evidence type="ECO:0000256" key="5">
    <source>
        <dbReference type="SAM" id="MobiDB-lite"/>
    </source>
</evidence>
<evidence type="ECO:0000259" key="6">
    <source>
        <dbReference type="PROSITE" id="PS51192"/>
    </source>
</evidence>
<keyword evidence="4" id="KW-0067">ATP-binding</keyword>
<proteinExistence type="predicted"/>
<evidence type="ECO:0000256" key="4">
    <source>
        <dbReference type="ARBA" id="ARBA00022840"/>
    </source>
</evidence>
<feature type="region of interest" description="Disordered" evidence="5">
    <location>
        <begin position="550"/>
        <end position="592"/>
    </location>
</feature>
<dbReference type="SMART" id="SM00487">
    <property type="entry name" value="DEXDc"/>
    <property type="match status" value="1"/>
</dbReference>
<dbReference type="EMBL" id="CAEZST010000012">
    <property type="protein sequence ID" value="CAB4547729.1"/>
    <property type="molecule type" value="Genomic_DNA"/>
</dbReference>
<dbReference type="PROSITE" id="PS51192">
    <property type="entry name" value="HELICASE_ATP_BIND_1"/>
    <property type="match status" value="1"/>
</dbReference>
<dbReference type="PANTHER" id="PTHR47959:SF13">
    <property type="entry name" value="ATP-DEPENDENT RNA HELICASE RHLE"/>
    <property type="match status" value="1"/>
</dbReference>
<dbReference type="Gene3D" id="3.40.50.300">
    <property type="entry name" value="P-loop containing nucleotide triphosphate hydrolases"/>
    <property type="match status" value="2"/>
</dbReference>
<evidence type="ECO:0000256" key="3">
    <source>
        <dbReference type="ARBA" id="ARBA00022806"/>
    </source>
</evidence>
<organism evidence="9">
    <name type="scientific">freshwater metagenome</name>
    <dbReference type="NCBI Taxonomy" id="449393"/>
    <lineage>
        <taxon>unclassified sequences</taxon>
        <taxon>metagenomes</taxon>
        <taxon>ecological metagenomes</taxon>
    </lineage>
</organism>
<keyword evidence="3" id="KW-0347">Helicase</keyword>
<feature type="compositionally biased region" description="Basic and acidic residues" evidence="5">
    <location>
        <begin position="554"/>
        <end position="574"/>
    </location>
</feature>
<dbReference type="PROSITE" id="PS51195">
    <property type="entry name" value="Q_MOTIF"/>
    <property type="match status" value="1"/>
</dbReference>
<dbReference type="InterPro" id="IPR044742">
    <property type="entry name" value="DEAD/DEAH_RhlB"/>
</dbReference>
<gene>
    <name evidence="9" type="ORF">UFOPK1503_00786</name>
</gene>
<evidence type="ECO:0000259" key="8">
    <source>
        <dbReference type="PROSITE" id="PS51195"/>
    </source>
</evidence>
<dbReference type="GO" id="GO:0003676">
    <property type="term" value="F:nucleic acid binding"/>
    <property type="evidence" value="ECO:0007669"/>
    <property type="project" value="InterPro"/>
</dbReference>
<reference evidence="9" key="1">
    <citation type="submission" date="2020-05" db="EMBL/GenBank/DDBJ databases">
        <authorList>
            <person name="Chiriac C."/>
            <person name="Salcher M."/>
            <person name="Ghai R."/>
            <person name="Kavagutti S V."/>
        </authorList>
    </citation>
    <scope>NUCLEOTIDE SEQUENCE</scope>
</reference>
<keyword evidence="2" id="KW-0378">Hydrolase</keyword>
<dbReference type="GO" id="GO:0003724">
    <property type="term" value="F:RNA helicase activity"/>
    <property type="evidence" value="ECO:0007669"/>
    <property type="project" value="InterPro"/>
</dbReference>
<dbReference type="GO" id="GO:0005829">
    <property type="term" value="C:cytosol"/>
    <property type="evidence" value="ECO:0007669"/>
    <property type="project" value="TreeGrafter"/>
</dbReference>
<feature type="domain" description="Helicase C-terminal" evidence="7">
    <location>
        <begin position="376"/>
        <end position="535"/>
    </location>
</feature>
<keyword evidence="1" id="KW-0547">Nucleotide-binding</keyword>
<accession>A0A6J6CB97</accession>
<feature type="compositionally biased region" description="Basic and acidic residues" evidence="5">
    <location>
        <begin position="29"/>
        <end position="42"/>
    </location>
</feature>
<dbReference type="GO" id="GO:0016787">
    <property type="term" value="F:hydrolase activity"/>
    <property type="evidence" value="ECO:0007669"/>
    <property type="project" value="UniProtKB-KW"/>
</dbReference>
<dbReference type="SUPFAM" id="SSF52540">
    <property type="entry name" value="P-loop containing nucleoside triphosphate hydrolases"/>
    <property type="match status" value="1"/>
</dbReference>
<dbReference type="PANTHER" id="PTHR47959">
    <property type="entry name" value="ATP-DEPENDENT RNA HELICASE RHLE-RELATED"/>
    <property type="match status" value="1"/>
</dbReference>
<dbReference type="InterPro" id="IPR011545">
    <property type="entry name" value="DEAD/DEAH_box_helicase_dom"/>
</dbReference>
<dbReference type="CDD" id="cd00268">
    <property type="entry name" value="DEADc"/>
    <property type="match status" value="1"/>
</dbReference>
<feature type="compositionally biased region" description="Basic residues" evidence="5">
    <location>
        <begin position="17"/>
        <end position="28"/>
    </location>
</feature>
<dbReference type="InterPro" id="IPR014014">
    <property type="entry name" value="RNA_helicase_DEAD_Q_motif"/>
</dbReference>
<evidence type="ECO:0000256" key="1">
    <source>
        <dbReference type="ARBA" id="ARBA00022741"/>
    </source>
</evidence>
<dbReference type="PROSITE" id="PS51194">
    <property type="entry name" value="HELICASE_CTER"/>
    <property type="match status" value="1"/>
</dbReference>
<feature type="compositionally biased region" description="Polar residues" evidence="5">
    <location>
        <begin position="44"/>
        <end position="53"/>
    </location>
</feature>
<dbReference type="InterPro" id="IPR027417">
    <property type="entry name" value="P-loop_NTPase"/>
</dbReference>
<dbReference type="CDD" id="cd18787">
    <property type="entry name" value="SF2_C_DEAD"/>
    <property type="match status" value="1"/>
</dbReference>
<feature type="domain" description="DEAD-box RNA helicase Q" evidence="8">
    <location>
        <begin position="159"/>
        <end position="187"/>
    </location>
</feature>
<evidence type="ECO:0000259" key="7">
    <source>
        <dbReference type="PROSITE" id="PS51194"/>
    </source>
</evidence>
<dbReference type="GO" id="GO:0005524">
    <property type="term" value="F:ATP binding"/>
    <property type="evidence" value="ECO:0007669"/>
    <property type="project" value="UniProtKB-KW"/>
</dbReference>
<sequence>MPVKPRSSRSKDFDPKRKPRHSAKKTTSTRKDDEGKREKRGFESYSTSKNKNPSAKRSERSAKRSERFASERPARKYGDEKPARKYDSEKPARKYDSEKPARKYDSERPAKRYSTEKPARRYESEKPAKRYESAVPATKRREPDRKLEKFVSEAAQGIQTFQEMDLPERLVMELAKGGIATPFPIQAATIPAALSGRDVLGRGKTGSGKTVAFGVPLITFLARAGNQPRIPNKPRALVLAPTRELAEQIDKALAPIAKSVGFFTTTIYGGVPQSKQERILNRGVDIAIATPGRLEDLMEQGVVDLSEVERVVIDEADHMAELGFIEPVTRILTATGESQKLLFSATLDKQVASLVKKFLTDPFVYEVPGETEQNLDIEHRVLITEPKYRSRVFHRLVQGSGKSIVFVRTKQTAEALAQSLNDAGIPTARLHGDLNQSQRTKNLARFSEGFTRVLIATDVAARGIHVDDVKLVIQVDLPEDYKTYLHRAGRTGRAGRKGIVVSIVPSGKTRKIEGILERSERKAIYSEVVGEDPLLTELAGPIAPPPVLDQLDFGDSRFDGPAKRASKGKPELRGKGRPNKLQGAKDRRFRSR</sequence>
<evidence type="ECO:0000256" key="2">
    <source>
        <dbReference type="ARBA" id="ARBA00022801"/>
    </source>
</evidence>
<feature type="region of interest" description="Disordered" evidence="5">
    <location>
        <begin position="1"/>
        <end position="146"/>
    </location>
</feature>